<dbReference type="Proteomes" id="UP000324629">
    <property type="component" value="Unassembled WGS sequence"/>
</dbReference>
<evidence type="ECO:0000313" key="2">
    <source>
        <dbReference type="EMBL" id="KAA3677135.1"/>
    </source>
</evidence>
<organism evidence="2 3">
    <name type="scientific">Paragonimus westermani</name>
    <dbReference type="NCBI Taxonomy" id="34504"/>
    <lineage>
        <taxon>Eukaryota</taxon>
        <taxon>Metazoa</taxon>
        <taxon>Spiralia</taxon>
        <taxon>Lophotrochozoa</taxon>
        <taxon>Platyhelminthes</taxon>
        <taxon>Trematoda</taxon>
        <taxon>Digenea</taxon>
        <taxon>Plagiorchiida</taxon>
        <taxon>Troglotremata</taxon>
        <taxon>Troglotrematidae</taxon>
        <taxon>Paragonimus</taxon>
    </lineage>
</organism>
<sequence>MVSKFGTTFADILLGMGELKLSNAADGANLHIRCIDRDGIMANHSVVTIQNGTLEEEIDELEEPPPTNRTNVCQISATEFTINFYIQTSICFVGFVLNMINVAVFLQPKFSGAAYAYMTAMSLADAITLLNNLPSGLLR</sequence>
<keyword evidence="1" id="KW-1133">Transmembrane helix</keyword>
<evidence type="ECO:0000256" key="1">
    <source>
        <dbReference type="SAM" id="Phobius"/>
    </source>
</evidence>
<dbReference type="AlphaFoldDB" id="A0A5J4NNF3"/>
<accession>A0A5J4NNF3</accession>
<comment type="caution">
    <text evidence="2">The sequence shown here is derived from an EMBL/GenBank/DDBJ whole genome shotgun (WGS) entry which is preliminary data.</text>
</comment>
<protein>
    <recommendedName>
        <fullName evidence="4">G-protein coupled receptors family 1 profile domain-containing protein</fullName>
    </recommendedName>
</protein>
<dbReference type="Gene3D" id="1.20.1070.10">
    <property type="entry name" value="Rhodopsin 7-helix transmembrane proteins"/>
    <property type="match status" value="1"/>
</dbReference>
<feature type="transmembrane region" description="Helical" evidence="1">
    <location>
        <begin position="84"/>
        <end position="106"/>
    </location>
</feature>
<feature type="transmembrane region" description="Helical" evidence="1">
    <location>
        <begin position="112"/>
        <end position="133"/>
    </location>
</feature>
<name>A0A5J4NNF3_9TREM</name>
<proteinExistence type="predicted"/>
<keyword evidence="1" id="KW-0472">Membrane</keyword>
<gene>
    <name evidence="2" type="ORF">DEA37_0004899</name>
</gene>
<dbReference type="EMBL" id="QNGE01001644">
    <property type="protein sequence ID" value="KAA3677135.1"/>
    <property type="molecule type" value="Genomic_DNA"/>
</dbReference>
<evidence type="ECO:0008006" key="4">
    <source>
        <dbReference type="Google" id="ProtNLM"/>
    </source>
</evidence>
<dbReference type="SUPFAM" id="SSF81321">
    <property type="entry name" value="Family A G protein-coupled receptor-like"/>
    <property type="match status" value="1"/>
</dbReference>
<reference evidence="2 3" key="1">
    <citation type="journal article" date="2019" name="Gigascience">
        <title>Whole-genome sequence of the oriental lung fluke Paragonimus westermani.</title>
        <authorList>
            <person name="Oey H."/>
            <person name="Zakrzewski M."/>
            <person name="Narain K."/>
            <person name="Devi K.R."/>
            <person name="Agatsuma T."/>
            <person name="Nawaratna S."/>
            <person name="Gobert G.N."/>
            <person name="Jones M.K."/>
            <person name="Ragan M.A."/>
            <person name="McManus D.P."/>
            <person name="Krause L."/>
        </authorList>
    </citation>
    <scope>NUCLEOTIDE SEQUENCE [LARGE SCALE GENOMIC DNA]</scope>
    <source>
        <strain evidence="2 3">IND2009</strain>
    </source>
</reference>
<evidence type="ECO:0000313" key="3">
    <source>
        <dbReference type="Proteomes" id="UP000324629"/>
    </source>
</evidence>
<keyword evidence="3" id="KW-1185">Reference proteome</keyword>
<keyword evidence="1" id="KW-0812">Transmembrane</keyword>